<protein>
    <submittedName>
        <fullName evidence="2">Uncharacterized protein</fullName>
    </submittedName>
</protein>
<evidence type="ECO:0000256" key="1">
    <source>
        <dbReference type="SAM" id="MobiDB-lite"/>
    </source>
</evidence>
<dbReference type="Proteomes" id="UP000712281">
    <property type="component" value="Unassembled WGS sequence"/>
</dbReference>
<proteinExistence type="predicted"/>
<reference evidence="2" key="1">
    <citation type="submission" date="2019-12" db="EMBL/GenBank/DDBJ databases">
        <title>Genome sequencing and annotation of Brassica cretica.</title>
        <authorList>
            <person name="Studholme D.J."/>
            <person name="Sarris P.F."/>
        </authorList>
    </citation>
    <scope>NUCLEOTIDE SEQUENCE</scope>
    <source>
        <strain evidence="2">PFS-001/15</strain>
        <tissue evidence="2">Leaf</tissue>
    </source>
</reference>
<accession>A0A8S9JJV2</accession>
<dbReference type="AlphaFoldDB" id="A0A8S9JJV2"/>
<evidence type="ECO:0000313" key="3">
    <source>
        <dbReference type="Proteomes" id="UP000712281"/>
    </source>
</evidence>
<evidence type="ECO:0000313" key="2">
    <source>
        <dbReference type="EMBL" id="KAF2582304.1"/>
    </source>
</evidence>
<name>A0A8S9JJV2_BRACR</name>
<dbReference type="PANTHER" id="PTHR47873:SF1">
    <property type="entry name" value="ARM REPEAT SUPERFAMILY PROTEIN"/>
    <property type="match status" value="1"/>
</dbReference>
<comment type="caution">
    <text evidence="2">The sequence shown here is derived from an EMBL/GenBank/DDBJ whole genome shotgun (WGS) entry which is preliminary data.</text>
</comment>
<organism evidence="2 3">
    <name type="scientific">Brassica cretica</name>
    <name type="common">Mustard</name>
    <dbReference type="NCBI Taxonomy" id="69181"/>
    <lineage>
        <taxon>Eukaryota</taxon>
        <taxon>Viridiplantae</taxon>
        <taxon>Streptophyta</taxon>
        <taxon>Embryophyta</taxon>
        <taxon>Tracheophyta</taxon>
        <taxon>Spermatophyta</taxon>
        <taxon>Magnoliopsida</taxon>
        <taxon>eudicotyledons</taxon>
        <taxon>Gunneridae</taxon>
        <taxon>Pentapetalae</taxon>
        <taxon>rosids</taxon>
        <taxon>malvids</taxon>
        <taxon>Brassicales</taxon>
        <taxon>Brassicaceae</taxon>
        <taxon>Brassiceae</taxon>
        <taxon>Brassica</taxon>
    </lineage>
</organism>
<sequence length="161" mass="17549">MMKANEKPKPHAPSRPLFSCGFFRRCTQSVLSPTSPHQQPRRKQTTTSSSSSSSASTSQSFTQWRFPHHLDQTPSTVTPPTLPLPITTTLQETFQIAELHLTSLSESNKLLALQTCPPGLMRGLVSCLRSNSIVTAKHVTTWRFEAGAASGCGNCGGTRDH</sequence>
<feature type="region of interest" description="Disordered" evidence="1">
    <location>
        <begin position="31"/>
        <end position="58"/>
    </location>
</feature>
<gene>
    <name evidence="2" type="ORF">F2Q68_00000381</name>
</gene>
<dbReference type="PANTHER" id="PTHR47873">
    <property type="entry name" value="ARM REPEAT SUPERFAMILY PROTEIN"/>
    <property type="match status" value="1"/>
</dbReference>
<feature type="compositionally biased region" description="Low complexity" evidence="1">
    <location>
        <begin position="45"/>
        <end position="58"/>
    </location>
</feature>
<dbReference type="EMBL" id="QGKW02001660">
    <property type="protein sequence ID" value="KAF2582304.1"/>
    <property type="molecule type" value="Genomic_DNA"/>
</dbReference>